<evidence type="ECO:0000313" key="4">
    <source>
        <dbReference type="Proteomes" id="UP001239994"/>
    </source>
</evidence>
<feature type="region of interest" description="Disordered" evidence="1">
    <location>
        <begin position="110"/>
        <end position="134"/>
    </location>
</feature>
<accession>A0AAD8ZF66</accession>
<feature type="compositionally biased region" description="Polar residues" evidence="1">
    <location>
        <begin position="1190"/>
        <end position="1200"/>
    </location>
</feature>
<feature type="region of interest" description="Disordered" evidence="1">
    <location>
        <begin position="955"/>
        <end position="1041"/>
    </location>
</feature>
<feature type="region of interest" description="Disordered" evidence="1">
    <location>
        <begin position="1144"/>
        <end position="1163"/>
    </location>
</feature>
<keyword evidence="4" id="KW-1185">Reference proteome</keyword>
<feature type="compositionally biased region" description="Basic and acidic residues" evidence="1">
    <location>
        <begin position="1299"/>
        <end position="1311"/>
    </location>
</feature>
<feature type="compositionally biased region" description="Polar residues" evidence="1">
    <location>
        <begin position="432"/>
        <end position="441"/>
    </location>
</feature>
<feature type="compositionally biased region" description="Basic and acidic residues" evidence="1">
    <location>
        <begin position="1026"/>
        <end position="1041"/>
    </location>
</feature>
<feature type="region of interest" description="Disordered" evidence="1">
    <location>
        <begin position="712"/>
        <end position="747"/>
    </location>
</feature>
<feature type="compositionally biased region" description="Basic and acidic residues" evidence="1">
    <location>
        <begin position="966"/>
        <end position="980"/>
    </location>
</feature>
<feature type="compositionally biased region" description="Polar residues" evidence="1">
    <location>
        <begin position="117"/>
        <end position="134"/>
    </location>
</feature>
<feature type="region of interest" description="Disordered" evidence="1">
    <location>
        <begin position="665"/>
        <end position="697"/>
    </location>
</feature>
<dbReference type="InterPro" id="IPR027838">
    <property type="entry name" value="DUF4585"/>
</dbReference>
<dbReference type="EMBL" id="JAROKS010000014">
    <property type="protein sequence ID" value="KAK1796811.1"/>
    <property type="molecule type" value="Genomic_DNA"/>
</dbReference>
<feature type="compositionally biased region" description="Low complexity" evidence="1">
    <location>
        <begin position="81"/>
        <end position="91"/>
    </location>
</feature>
<feature type="compositionally biased region" description="Polar residues" evidence="1">
    <location>
        <begin position="523"/>
        <end position="547"/>
    </location>
</feature>
<feature type="compositionally biased region" description="Basic and acidic residues" evidence="1">
    <location>
        <begin position="607"/>
        <end position="624"/>
    </location>
</feature>
<feature type="region of interest" description="Disordered" evidence="1">
    <location>
        <begin position="1297"/>
        <end position="1323"/>
    </location>
</feature>
<feature type="compositionally biased region" description="Polar residues" evidence="1">
    <location>
        <begin position="914"/>
        <end position="923"/>
    </location>
</feature>
<dbReference type="InterPro" id="IPR052303">
    <property type="entry name" value="CEFIP"/>
</dbReference>
<organism evidence="3 4">
    <name type="scientific">Electrophorus voltai</name>
    <dbReference type="NCBI Taxonomy" id="2609070"/>
    <lineage>
        <taxon>Eukaryota</taxon>
        <taxon>Metazoa</taxon>
        <taxon>Chordata</taxon>
        <taxon>Craniata</taxon>
        <taxon>Vertebrata</taxon>
        <taxon>Euteleostomi</taxon>
        <taxon>Actinopterygii</taxon>
        <taxon>Neopterygii</taxon>
        <taxon>Teleostei</taxon>
        <taxon>Ostariophysi</taxon>
        <taxon>Gymnotiformes</taxon>
        <taxon>Gymnotoidei</taxon>
        <taxon>Gymnotidae</taxon>
        <taxon>Electrophorus</taxon>
    </lineage>
</organism>
<feature type="region of interest" description="Disordered" evidence="1">
    <location>
        <begin position="68"/>
        <end position="93"/>
    </location>
</feature>
<feature type="compositionally biased region" description="Polar residues" evidence="1">
    <location>
        <begin position="1008"/>
        <end position="1025"/>
    </location>
</feature>
<feature type="region of interest" description="Disordered" evidence="1">
    <location>
        <begin position="424"/>
        <end position="451"/>
    </location>
</feature>
<sequence>MARVGSPLPRAPFLSLCSSELDVMRQPGPFFLSARTKVYHAILVKVLGKTSNTTFDYLCDRLEIERSGNGTTDECKAGDQSSSSEIASSSEMPQVNENFMDCPEFPVKEVEVEPKPATSSENVETNNNGQEQGDLQYTDVYLSEKSESDDEASVVVSDYCIPEVLENESHYITTHEIQLSELDHDVDCDFGMGSSWDIDDDHQVYSFVDYASFDSDETIGREYSVSANVKSNRAEANTSEAAVSTKPESDLCDTNKHASSDEKLPNNQNGAGNTAGQIHLSIKTTSRAIKEPSNVQEKENVLYHTSHTKETSRRYGWHDTKDDKMHDGAKCLIAVPGRLHFGNKLKGKDNEYSSGASSAVSDLDDADKEVRNLTARAFKSLAYPYFDAINFSTSSESSASEHGRGINRWSKFVDLKYGNMNVSARGDRNTVSHKSSSTNVQLARKRDRKGMTGLSLTSMRAPPVEIFALNGSLFNQKNAPTKKIELLGNFREEQSGVIRLTETLNLCCNVKAGPPGNERRAQYAQNTGGSPSIDEVTNTLPSGQGSESGERPCNAGETMEDTHKKAVFASNLLKNVISKKMQFEQERKMERGEICEPNHTPSPNFTSHDHEPAKERVTSKDSRGLQRQTSRFSEPDSDFTIVCLDELGDIVDSNSCSAKDDSHREETLTLASEPNLVSSNEAGFDTKKGAFEPSKSTLLRSQNSAFRSWRDGELEFQKERKNDKSPERKPQLTNDKRGESELGSDSMDHKMTKMSHLFVPSIQLLSSEKDVGKPQPDVNCTVRAAVDRKEIGGMQLRADDTLYVSDAARSIVTSKSPEIKIRLRSVRENKSDPFSIAKMLTPNIGCGAGNLIKAGEDSKCQALAAALKTDSSDKVPQFMVRDIRDNKGKLQPPIHQVRDVRKLVKSSYHFVSLDNNENKSNSADGEHKTSKRNAYRNPASLSQIVIKCQSVNTNSNVKQSGNLMEPSKHKFAEDIPEPDRSSPQGAVEGNKSGTTHIHKQTGRMPLATTKQEGSSGLRTETSTGTKKQDKVSDTGEKKADSKMAALEKLQAAVKTMEQLYVFDKYEWKRKTEPQPITDSHVLSLIASEEHEGTDEELGNTGSVFTPAATTRRDSITSKTPPSGQQFTQTERPLTKEEKEMFKTSHTPVVQEEQNGPKPLELLGGTPNKNISCLSDSQKYSAPITASSVKTPQMNVSSPASLGSKGMAPKSPKLPVSLKITQPKHTVEESQKPSDTEAVFASVQFTSLADSENYLTIPVKPHTTSPKQPAKSICDKTAVYTFPAQASKTQTISLLSHLGHSSDTKSDRESHQSPKRSSIVMETQSPDTPTATIYHHSLPITMQAAQPQVICFSPAVQPSPVPTEHFQTTQRKMLLDPTTGSYYLVDTPVQPATRRLFDPETGQYVDVPMSQQSPVTPVPMPISPLAISPGAYSHTYMFYPGYMPTTVIPARTIQSQLSMQTEVEGQDKAHFQTGQHSDGAYMESPYYVPSGKSQNTAPGAQHIITGRAIKCKQPVISISSQQGPRIVAPPSFDGTTMSFVFPFIKGIEIRLPASFLMQW</sequence>
<protein>
    <recommendedName>
        <fullName evidence="2">DUF4585 domain-containing protein</fullName>
    </recommendedName>
</protein>
<feature type="region of interest" description="Disordered" evidence="1">
    <location>
        <begin position="1111"/>
        <end position="1137"/>
    </location>
</feature>
<evidence type="ECO:0000259" key="2">
    <source>
        <dbReference type="Pfam" id="PF15232"/>
    </source>
</evidence>
<dbReference type="Proteomes" id="UP001239994">
    <property type="component" value="Unassembled WGS sequence"/>
</dbReference>
<dbReference type="PANTHER" id="PTHR33775:SF4">
    <property type="entry name" value="CHROMOSOME 4 OPEN READING FRAME 54"/>
    <property type="match status" value="1"/>
</dbReference>
<feature type="region of interest" description="Disordered" evidence="1">
    <location>
        <begin position="515"/>
        <end position="557"/>
    </location>
</feature>
<feature type="region of interest" description="Disordered" evidence="1">
    <location>
        <begin position="914"/>
        <end position="938"/>
    </location>
</feature>
<evidence type="ECO:0000313" key="3">
    <source>
        <dbReference type="EMBL" id="KAK1796811.1"/>
    </source>
</evidence>
<feature type="compositionally biased region" description="Polar residues" evidence="1">
    <location>
        <begin position="669"/>
        <end position="681"/>
    </location>
</feature>
<proteinExistence type="predicted"/>
<feature type="domain" description="DUF4585" evidence="2">
    <location>
        <begin position="1366"/>
        <end position="1432"/>
    </location>
</feature>
<evidence type="ECO:0000256" key="1">
    <source>
        <dbReference type="SAM" id="MobiDB-lite"/>
    </source>
</evidence>
<feature type="compositionally biased region" description="Polar residues" evidence="1">
    <location>
        <begin position="1116"/>
        <end position="1131"/>
    </location>
</feature>
<dbReference type="Pfam" id="PF15232">
    <property type="entry name" value="DUF4585"/>
    <property type="match status" value="1"/>
</dbReference>
<feature type="region of interest" description="Disordered" evidence="1">
    <location>
        <begin position="1190"/>
        <end position="1214"/>
    </location>
</feature>
<comment type="caution">
    <text evidence="3">The sequence shown here is derived from an EMBL/GenBank/DDBJ whole genome shotgun (WGS) entry which is preliminary data.</text>
</comment>
<feature type="compositionally biased region" description="Polar residues" evidence="1">
    <location>
        <begin position="231"/>
        <end position="242"/>
    </location>
</feature>
<feature type="compositionally biased region" description="Basic and acidic residues" evidence="1">
    <location>
        <begin position="247"/>
        <end position="264"/>
    </location>
</feature>
<gene>
    <name evidence="3" type="ORF">P4O66_000902</name>
</gene>
<reference evidence="3" key="1">
    <citation type="submission" date="2023-03" db="EMBL/GenBank/DDBJ databases">
        <title>Electrophorus voltai genome.</title>
        <authorList>
            <person name="Bian C."/>
        </authorList>
    </citation>
    <scope>NUCLEOTIDE SEQUENCE</scope>
    <source>
        <strain evidence="3">CB-2022</strain>
        <tissue evidence="3">Muscle</tissue>
    </source>
</reference>
<feature type="region of interest" description="Disordered" evidence="1">
    <location>
        <begin position="231"/>
        <end position="274"/>
    </location>
</feature>
<feature type="region of interest" description="Disordered" evidence="1">
    <location>
        <begin position="588"/>
        <end position="633"/>
    </location>
</feature>
<dbReference type="PANTHER" id="PTHR33775">
    <property type="entry name" value="CARDIAC-ENRICHED FHL2-INTERACTING PROTEIN-RELATED"/>
    <property type="match status" value="1"/>
</dbReference>
<feature type="compositionally biased region" description="Polar residues" evidence="1">
    <location>
        <begin position="1144"/>
        <end position="1153"/>
    </location>
</feature>
<name>A0AAD8ZF66_9TELE</name>